<keyword evidence="2" id="KW-1185">Reference proteome</keyword>
<accession>A0A926ICH2</accession>
<gene>
    <name evidence="1" type="ORF">H8709_10310</name>
</gene>
<evidence type="ECO:0000313" key="1">
    <source>
        <dbReference type="EMBL" id="MBC8571217.1"/>
    </source>
</evidence>
<name>A0A926ICH2_9FIRM</name>
<dbReference type="RefSeq" id="WP_262398299.1">
    <property type="nucleotide sequence ID" value="NZ_JACRTC010000008.1"/>
</dbReference>
<organism evidence="1 2">
    <name type="scientific">Zongyangia hominis</name>
    <dbReference type="NCBI Taxonomy" id="2763677"/>
    <lineage>
        <taxon>Bacteria</taxon>
        <taxon>Bacillati</taxon>
        <taxon>Bacillota</taxon>
        <taxon>Clostridia</taxon>
        <taxon>Eubacteriales</taxon>
        <taxon>Oscillospiraceae</taxon>
        <taxon>Zongyangia</taxon>
    </lineage>
</organism>
<dbReference type="AlphaFoldDB" id="A0A926ICH2"/>
<comment type="caution">
    <text evidence="1">The sequence shown here is derived from an EMBL/GenBank/DDBJ whole genome shotgun (WGS) entry which is preliminary data.</text>
</comment>
<evidence type="ECO:0000313" key="2">
    <source>
        <dbReference type="Proteomes" id="UP000660861"/>
    </source>
</evidence>
<dbReference type="EMBL" id="JACRTC010000008">
    <property type="protein sequence ID" value="MBC8571217.1"/>
    <property type="molecule type" value="Genomic_DNA"/>
</dbReference>
<reference evidence="1" key="1">
    <citation type="submission" date="2020-08" db="EMBL/GenBank/DDBJ databases">
        <title>Genome public.</title>
        <authorList>
            <person name="Liu C."/>
            <person name="Sun Q."/>
        </authorList>
    </citation>
    <scope>NUCLEOTIDE SEQUENCE</scope>
    <source>
        <strain evidence="1">NSJ-54</strain>
    </source>
</reference>
<dbReference type="Proteomes" id="UP000660861">
    <property type="component" value="Unassembled WGS sequence"/>
</dbReference>
<protein>
    <submittedName>
        <fullName evidence="1">Uncharacterized protein</fullName>
    </submittedName>
</protein>
<sequence length="189" mass="19971">MKKSILGRLGLLAFALCLVTTCLLSGTLARYTTEITGTGTANVAKWAIALNQGGTAQTTDYTFNLKDTKETNALVNDGTIAPGDKGKIDIEIDGTGSEVAYQYSIALNTDNFTETAGNIKFYSDASFTTAWTDVADQTVALASVGTPVSKSIYWRWEGGETNNANDTTAGKAAADLTFTITLTAEQQLA</sequence>
<proteinExistence type="predicted"/>